<sequence>MGRKKNQNAQANEQHDSALLAGAATADTGMPRVRLVSLNSTAATAVARGITGIRRELQKRFYRQRAHANPLSIHHLAYPPSPAQMDWNTHFPTFFAPPPQEGEGSPSLKGKKVEFADVGCGFGGLSIALAPLFPDTLMLGLEIRVQVTQYVSDKIRALRLNPGSVDPDNADDVAEAAVAAGETEGEPAAKRQKVDETVKAEGGKLAPVRGIRPELMPPEGYAYGNVSVLRANAMKFLPNFFEKGQLSKIFFLFPDPHFKQRKHKARIISPTLLAEYAYVLRPGGLLYTITDVPDLHTWMTGHLAPFPLFQRLTEEEIDRLGLESGEGVVGQEGSELQQMRERAVMEAVKRRTEEGKKVERNQGGKQWSVWRRLPDPE</sequence>
<evidence type="ECO:0000256" key="5">
    <source>
        <dbReference type="ARBA" id="ARBA00022691"/>
    </source>
</evidence>
<keyword evidence="4 9" id="KW-0808">Transferase</keyword>
<evidence type="ECO:0000256" key="6">
    <source>
        <dbReference type="ARBA" id="ARBA00022694"/>
    </source>
</evidence>
<keyword evidence="3 9" id="KW-0489">Methyltransferase</keyword>
<evidence type="ECO:0000256" key="10">
    <source>
        <dbReference type="SAM" id="MobiDB-lite"/>
    </source>
</evidence>
<dbReference type="EMBL" id="BQKY01000015">
    <property type="protein sequence ID" value="GJN93934.1"/>
    <property type="molecule type" value="Genomic_DNA"/>
</dbReference>
<protein>
    <recommendedName>
        <fullName evidence="9">tRNA (guanine-N(7)-)-methyltransferase</fullName>
        <ecNumber evidence="9">2.1.1.33</ecNumber>
    </recommendedName>
    <alternativeName>
        <fullName evidence="9">Transfer RNA methyltransferase 8</fullName>
    </alternativeName>
    <alternativeName>
        <fullName evidence="9">tRNA (guanine(46)-N(7))-methyltransferase</fullName>
    </alternativeName>
    <alternativeName>
        <fullName evidence="9">tRNA(m7G46)-methyltransferase</fullName>
    </alternativeName>
</protein>
<organism evidence="11 12">
    <name type="scientific">Rhodotorula paludigena</name>
    <dbReference type="NCBI Taxonomy" id="86838"/>
    <lineage>
        <taxon>Eukaryota</taxon>
        <taxon>Fungi</taxon>
        <taxon>Dikarya</taxon>
        <taxon>Basidiomycota</taxon>
        <taxon>Pucciniomycotina</taxon>
        <taxon>Microbotryomycetes</taxon>
        <taxon>Sporidiobolales</taxon>
        <taxon>Sporidiobolaceae</taxon>
        <taxon>Rhodotorula</taxon>
    </lineage>
</organism>
<feature type="binding site" evidence="9">
    <location>
        <position position="119"/>
    </location>
    <ligand>
        <name>S-adenosyl-L-methionine</name>
        <dbReference type="ChEBI" id="CHEBI:59789"/>
    </ligand>
</feature>
<feature type="binding site" evidence="9">
    <location>
        <begin position="232"/>
        <end position="233"/>
    </location>
    <ligand>
        <name>S-adenosyl-L-methionine</name>
        <dbReference type="ChEBI" id="CHEBI:59789"/>
    </ligand>
</feature>
<feature type="compositionally biased region" description="Basic and acidic residues" evidence="10">
    <location>
        <begin position="349"/>
        <end position="362"/>
    </location>
</feature>
<dbReference type="InterPro" id="IPR025763">
    <property type="entry name" value="Trm8_euk"/>
</dbReference>
<proteinExistence type="inferred from homology"/>
<dbReference type="Gene3D" id="3.40.50.150">
    <property type="entry name" value="Vaccinia Virus protein VP39"/>
    <property type="match status" value="1"/>
</dbReference>
<gene>
    <name evidence="9" type="primary">TRM8</name>
    <name evidence="11" type="ORF">Rhopal_006993-T1</name>
</gene>
<feature type="binding site" evidence="9">
    <location>
        <begin position="142"/>
        <end position="143"/>
    </location>
    <ligand>
        <name>S-adenosyl-L-methionine</name>
        <dbReference type="ChEBI" id="CHEBI:59789"/>
    </ligand>
</feature>
<evidence type="ECO:0000256" key="4">
    <source>
        <dbReference type="ARBA" id="ARBA00022679"/>
    </source>
</evidence>
<evidence type="ECO:0000256" key="1">
    <source>
        <dbReference type="ARBA" id="ARBA00000142"/>
    </source>
</evidence>
<comment type="function">
    <text evidence="9">Catalyzes the formation of N(7)-methylguanine at position 46 (m7G46) in tRNA.</text>
</comment>
<dbReference type="GO" id="GO:0008176">
    <property type="term" value="F:tRNA (guanine(46)-N7)-methyltransferase activity"/>
    <property type="evidence" value="ECO:0007669"/>
    <property type="project" value="UniProtKB-UniRule"/>
</dbReference>
<name>A0AAV5GXP6_9BASI</name>
<keyword evidence="6 9" id="KW-0819">tRNA processing</keyword>
<feature type="binding site" evidence="9">
    <location>
        <begin position="352"/>
        <end position="354"/>
    </location>
    <ligand>
        <name>S-adenosyl-L-methionine</name>
        <dbReference type="ChEBI" id="CHEBI:59789"/>
    </ligand>
</feature>
<dbReference type="InterPro" id="IPR003358">
    <property type="entry name" value="tRNA_(Gua-N-7)_MeTrfase_Trmb"/>
</dbReference>
<comment type="subcellular location">
    <subcellularLocation>
        <location evidence="9">Nucleus</location>
    </subcellularLocation>
</comment>
<keyword evidence="8 9" id="KW-0539">Nucleus</keyword>
<dbReference type="AlphaFoldDB" id="A0AAV5GXP6"/>
<evidence type="ECO:0000313" key="11">
    <source>
        <dbReference type="EMBL" id="GJN93934.1"/>
    </source>
</evidence>
<feature type="region of interest" description="Disordered" evidence="10">
    <location>
        <begin position="349"/>
        <end position="377"/>
    </location>
</feature>
<dbReference type="PROSITE" id="PS51625">
    <property type="entry name" value="SAM_MT_TRMB"/>
    <property type="match status" value="1"/>
</dbReference>
<dbReference type="PANTHER" id="PTHR23417">
    <property type="entry name" value="3-DEOXY-D-MANNO-OCTULOSONIC-ACID TRANSFERASE/TRNA GUANINE-N 7 - -METHYLTRANSFERASE"/>
    <property type="match status" value="1"/>
</dbReference>
<evidence type="ECO:0000256" key="2">
    <source>
        <dbReference type="ARBA" id="ARBA00022555"/>
    </source>
</evidence>
<dbReference type="Proteomes" id="UP001342314">
    <property type="component" value="Unassembled WGS sequence"/>
</dbReference>
<evidence type="ECO:0000256" key="7">
    <source>
        <dbReference type="ARBA" id="ARBA00022884"/>
    </source>
</evidence>
<keyword evidence="12" id="KW-1185">Reference proteome</keyword>
<dbReference type="PANTHER" id="PTHR23417:SF16">
    <property type="entry name" value="TRNA (GUANINE-N(7)-)-METHYLTRANSFERASE"/>
    <property type="match status" value="1"/>
</dbReference>
<evidence type="ECO:0000256" key="9">
    <source>
        <dbReference type="HAMAP-Rule" id="MF_03055"/>
    </source>
</evidence>
<reference evidence="11 12" key="1">
    <citation type="submission" date="2021-12" db="EMBL/GenBank/DDBJ databases">
        <title>High titer production of polyol ester of fatty acids by Rhodotorula paludigena BS15 towards product separation-free biomass refinery.</title>
        <authorList>
            <person name="Mano J."/>
            <person name="Ono H."/>
            <person name="Tanaka T."/>
            <person name="Naito K."/>
            <person name="Sushida H."/>
            <person name="Ike M."/>
            <person name="Tokuyasu K."/>
            <person name="Kitaoka M."/>
        </authorList>
    </citation>
    <scope>NUCLEOTIDE SEQUENCE [LARGE SCALE GENOMIC DNA]</scope>
    <source>
        <strain evidence="11 12">BS15</strain>
    </source>
</reference>
<feature type="active site" evidence="9">
    <location>
        <position position="255"/>
    </location>
</feature>
<keyword evidence="7 9" id="KW-0694">RNA-binding</keyword>
<comment type="similarity">
    <text evidence="9">Belongs to the class I-like SAM-binding methyltransferase superfamily. TrmB family.</text>
</comment>
<evidence type="ECO:0000256" key="8">
    <source>
        <dbReference type="ARBA" id="ARBA00023242"/>
    </source>
</evidence>
<dbReference type="HAMAP" id="MF_03055">
    <property type="entry name" value="tRNA_methyltr_TrmB_euk"/>
    <property type="match status" value="1"/>
</dbReference>
<accession>A0AAV5GXP6</accession>
<dbReference type="Pfam" id="PF02390">
    <property type="entry name" value="Methyltransf_4"/>
    <property type="match status" value="2"/>
</dbReference>
<dbReference type="GO" id="GO:0005634">
    <property type="term" value="C:nucleus"/>
    <property type="evidence" value="ECO:0007669"/>
    <property type="project" value="UniProtKB-SubCell"/>
</dbReference>
<dbReference type="SUPFAM" id="SSF53335">
    <property type="entry name" value="S-adenosyl-L-methionine-dependent methyltransferases"/>
    <property type="match status" value="1"/>
</dbReference>
<comment type="catalytic activity">
    <reaction evidence="1 9">
        <text>guanosine(46) in tRNA + S-adenosyl-L-methionine = N(7)-methylguanosine(46) in tRNA + S-adenosyl-L-homocysteine</text>
        <dbReference type="Rhea" id="RHEA:42708"/>
        <dbReference type="Rhea" id="RHEA-COMP:10188"/>
        <dbReference type="Rhea" id="RHEA-COMP:10189"/>
        <dbReference type="ChEBI" id="CHEBI:57856"/>
        <dbReference type="ChEBI" id="CHEBI:59789"/>
        <dbReference type="ChEBI" id="CHEBI:74269"/>
        <dbReference type="ChEBI" id="CHEBI:74480"/>
        <dbReference type="EC" id="2.1.1.33"/>
    </reaction>
</comment>
<comment type="subunit">
    <text evidence="9">Forms a complex with TRM82.</text>
</comment>
<dbReference type="GO" id="GO:0000049">
    <property type="term" value="F:tRNA binding"/>
    <property type="evidence" value="ECO:0007669"/>
    <property type="project" value="UniProtKB-UniRule"/>
</dbReference>
<evidence type="ECO:0000256" key="3">
    <source>
        <dbReference type="ARBA" id="ARBA00022603"/>
    </source>
</evidence>
<evidence type="ECO:0000313" key="12">
    <source>
        <dbReference type="Proteomes" id="UP001342314"/>
    </source>
</evidence>
<keyword evidence="5 9" id="KW-0949">S-adenosyl-L-methionine</keyword>
<feature type="binding site" evidence="9">
    <location>
        <position position="252"/>
    </location>
    <ligand>
        <name>S-adenosyl-L-methionine</name>
        <dbReference type="ChEBI" id="CHEBI:59789"/>
    </ligand>
</feature>
<keyword evidence="2 9" id="KW-0820">tRNA-binding</keyword>
<comment type="pathway">
    <text evidence="9">tRNA modification; N(7)-methylguanine-tRNA biosynthesis.</text>
</comment>
<dbReference type="InterPro" id="IPR029063">
    <property type="entry name" value="SAM-dependent_MTases_sf"/>
</dbReference>
<comment type="caution">
    <text evidence="11">The sequence shown here is derived from an EMBL/GenBank/DDBJ whole genome shotgun (WGS) entry which is preliminary data.</text>
</comment>
<dbReference type="GO" id="GO:0043527">
    <property type="term" value="C:tRNA methyltransferase complex"/>
    <property type="evidence" value="ECO:0007669"/>
    <property type="project" value="TreeGrafter"/>
</dbReference>
<dbReference type="EC" id="2.1.1.33" evidence="9"/>